<dbReference type="EMBL" id="CM056743">
    <property type="protein sequence ID" value="KAJ8670772.1"/>
    <property type="molecule type" value="Genomic_DNA"/>
</dbReference>
<evidence type="ECO:0000313" key="1">
    <source>
        <dbReference type="EMBL" id="KAJ8670772.1"/>
    </source>
</evidence>
<evidence type="ECO:0000313" key="2">
    <source>
        <dbReference type="Proteomes" id="UP001239111"/>
    </source>
</evidence>
<keyword evidence="2" id="KW-1185">Reference proteome</keyword>
<gene>
    <name evidence="1" type="ORF">QAD02_002031</name>
</gene>
<proteinExistence type="predicted"/>
<dbReference type="Proteomes" id="UP001239111">
    <property type="component" value="Chromosome 3"/>
</dbReference>
<reference evidence="1" key="1">
    <citation type="submission" date="2023-04" db="EMBL/GenBank/DDBJ databases">
        <title>A chromosome-level genome assembly of the parasitoid wasp Eretmocerus hayati.</title>
        <authorList>
            <person name="Zhong Y."/>
            <person name="Liu S."/>
            <person name="Liu Y."/>
        </authorList>
    </citation>
    <scope>NUCLEOTIDE SEQUENCE</scope>
    <source>
        <strain evidence="1">ZJU_SS_LIU_2023</strain>
    </source>
</reference>
<sequence length="529" mass="59811">MSETSASRVRKHRFLNRVFGTNEKIPPGVEISEGSSEEELPVQHNLPINNQVRDQNCCDSHINDNPDDFANDEGLGNQLNGLNHNGPHEELQISDDLSTQSDVESDGEHSGVGVQSDIDVGEGHETESDVEYDHHDSSNAQDSRSDDESHSPNSQNSRSSDESHSSDGQNSRSDDESHSSDGQNSRSDDESHSSAESAEEDPEIPQIRKWSLDSRIPDKHLSPLLCILRQRLLPQLPKTAKTFLGTTRAVYQIEVMTDSKNCDGEFAYLGIEEGLKSCINVDLHPNHIILLDFNVDGLKLKKSSPRSMWAHFCKVFSIPDVYKPFPVSVFYGKGKPKSFHDFFKQFIIEMNDLSENGLEIGGQQFTVQIRRFICDTPARDAIKNVQGHTSSCGCGRCKVIGRRVHGVLVFLDINCEERTPEEFRQFEDVDYHKGASALLALQPNLDFIYQFILDIMHLIYLGVVNRMISFLMKGAPNSPVQRLSAQQKTELDRRTLMIRKDIPSEFKRKMHSTNNFEDYHAVDYRFFLL</sequence>
<accession>A0ACC2NI58</accession>
<name>A0ACC2NI58_9HYME</name>
<comment type="caution">
    <text evidence="1">The sequence shown here is derived from an EMBL/GenBank/DDBJ whole genome shotgun (WGS) entry which is preliminary data.</text>
</comment>
<protein>
    <submittedName>
        <fullName evidence="1">Uncharacterized protein</fullName>
    </submittedName>
</protein>
<organism evidence="1 2">
    <name type="scientific">Eretmocerus hayati</name>
    <dbReference type="NCBI Taxonomy" id="131215"/>
    <lineage>
        <taxon>Eukaryota</taxon>
        <taxon>Metazoa</taxon>
        <taxon>Ecdysozoa</taxon>
        <taxon>Arthropoda</taxon>
        <taxon>Hexapoda</taxon>
        <taxon>Insecta</taxon>
        <taxon>Pterygota</taxon>
        <taxon>Neoptera</taxon>
        <taxon>Endopterygota</taxon>
        <taxon>Hymenoptera</taxon>
        <taxon>Apocrita</taxon>
        <taxon>Proctotrupomorpha</taxon>
        <taxon>Chalcidoidea</taxon>
        <taxon>Aphelinidae</taxon>
        <taxon>Aphelininae</taxon>
        <taxon>Eretmocerus</taxon>
    </lineage>
</organism>